<reference evidence="5 6" key="1">
    <citation type="submission" date="2016-01" db="EMBL/GenBank/DDBJ databases">
        <authorList>
            <person name="Mitreva M."/>
            <person name="Pepin K.H."/>
            <person name="Mihindukulasuriya K.A."/>
            <person name="Fulton R."/>
            <person name="Fronick C."/>
            <person name="O'Laughlin M."/>
            <person name="Miner T."/>
            <person name="Herter B."/>
            <person name="Rosa B.A."/>
            <person name="Cordes M."/>
            <person name="Tomlinson C."/>
            <person name="Wollam A."/>
            <person name="Palsikar V.B."/>
            <person name="Mardis E.R."/>
            <person name="Wilson R.K."/>
        </authorList>
    </citation>
    <scope>NUCLEOTIDE SEQUENCE [LARGE SCALE GENOMIC DNA]</scope>
    <source>
        <strain evidence="5 6">KA00071</strain>
    </source>
</reference>
<evidence type="ECO:0000313" key="5">
    <source>
        <dbReference type="EMBL" id="KXB58545.1"/>
    </source>
</evidence>
<evidence type="ECO:0000256" key="2">
    <source>
        <dbReference type="ARBA" id="ARBA00022801"/>
    </source>
</evidence>
<dbReference type="SUPFAM" id="SSF63817">
    <property type="entry name" value="Sortase"/>
    <property type="match status" value="1"/>
</dbReference>
<dbReference type="InterPro" id="IPR042007">
    <property type="entry name" value="Sortase_A"/>
</dbReference>
<sequence>MKKKNRIINIIIIILLLLSLILIFKNYIREYFTGDINNKIITAYKNNEDNLKIPWWKKMFTENSSNIELKDSMLGILYINDLNIKEPIFQGATEINLINGVATVDENQTLEYQNVVIAGHSVQGVNIRFYNLKHITIGTSVQIITKDKLLNYEVVNIYNVRENQTEILEQHFDEPKKLTMFTCDGYNSVTGEWEERFVVECKFLGEESE</sequence>
<keyword evidence="4" id="KW-1133">Transmembrane helix</keyword>
<keyword evidence="1" id="KW-0645">Protease</keyword>
<keyword evidence="4" id="KW-0472">Membrane</keyword>
<protein>
    <submittedName>
        <fullName evidence="5">Sortase family protein</fullName>
    </submittedName>
</protein>
<gene>
    <name evidence="5" type="ORF">HMPREF1871_00309</name>
</gene>
<keyword evidence="4" id="KW-0812">Transmembrane</keyword>
<dbReference type="NCBIfam" id="TIGR01076">
    <property type="entry name" value="sortase_fam"/>
    <property type="match status" value="1"/>
</dbReference>
<proteinExistence type="predicted"/>
<evidence type="ECO:0000256" key="1">
    <source>
        <dbReference type="ARBA" id="ARBA00022670"/>
    </source>
</evidence>
<dbReference type="InterPro" id="IPR005754">
    <property type="entry name" value="Sortase"/>
</dbReference>
<dbReference type="Gene3D" id="2.40.260.10">
    <property type="entry name" value="Sortase"/>
    <property type="match status" value="1"/>
</dbReference>
<dbReference type="Pfam" id="PF04203">
    <property type="entry name" value="Sortase"/>
    <property type="match status" value="1"/>
</dbReference>
<keyword evidence="2" id="KW-0378">Hydrolase</keyword>
<dbReference type="Proteomes" id="UP000070467">
    <property type="component" value="Unassembled WGS sequence"/>
</dbReference>
<keyword evidence="6" id="KW-1185">Reference proteome</keyword>
<name>A0ABR5TMI1_9BACL</name>
<feature type="transmembrane region" description="Helical" evidence="4">
    <location>
        <begin position="7"/>
        <end position="28"/>
    </location>
</feature>
<evidence type="ECO:0000256" key="3">
    <source>
        <dbReference type="ARBA" id="ARBA00022807"/>
    </source>
</evidence>
<accession>A0ABR5TMI1</accession>
<comment type="caution">
    <text evidence="5">The sequence shown here is derived from an EMBL/GenBank/DDBJ whole genome shotgun (WGS) entry which is preliminary data.</text>
</comment>
<dbReference type="RefSeq" id="WP_066129087.1">
    <property type="nucleotide sequence ID" value="NZ_KQ959861.1"/>
</dbReference>
<dbReference type="EMBL" id="LSDB01000008">
    <property type="protein sequence ID" value="KXB58545.1"/>
    <property type="molecule type" value="Genomic_DNA"/>
</dbReference>
<dbReference type="CDD" id="cd06165">
    <property type="entry name" value="Sortase_A"/>
    <property type="match status" value="1"/>
</dbReference>
<dbReference type="InterPro" id="IPR023365">
    <property type="entry name" value="Sortase_dom-sf"/>
</dbReference>
<evidence type="ECO:0000313" key="6">
    <source>
        <dbReference type="Proteomes" id="UP000070467"/>
    </source>
</evidence>
<organism evidence="5 6">
    <name type="scientific">Gemelliphila asaccharolytica</name>
    <dbReference type="NCBI Taxonomy" id="502393"/>
    <lineage>
        <taxon>Bacteria</taxon>
        <taxon>Bacillati</taxon>
        <taxon>Bacillota</taxon>
        <taxon>Bacilli</taxon>
        <taxon>Bacillales</taxon>
        <taxon>Gemellaceae</taxon>
        <taxon>Gemelliphila</taxon>
    </lineage>
</organism>
<evidence type="ECO:0000256" key="4">
    <source>
        <dbReference type="SAM" id="Phobius"/>
    </source>
</evidence>
<keyword evidence="3" id="KW-0788">Thiol protease</keyword>